<sequence>MTAPVSPEQIEALFTRSDGSFVCARWGRPVVPIVFGVEDRTLMTLKGAIEAVVVLADHKMAETDPELGANLMMFFCRDWEELLGVPDLDRLIDGLAPLVQKLSESGANQYRVFRFDQAGAIRACFVFLRMDAELSQLPAATLALGQAAQSILLWSDRAFTESSPLGLLDGQAVLKPEIAAVIRAAYDPVLPAVAHDPSHALRIYARMQAQ</sequence>
<comment type="caution">
    <text evidence="1">The sequence shown here is derived from an EMBL/GenBank/DDBJ whole genome shotgun (WGS) entry which is preliminary data.</text>
</comment>
<protein>
    <submittedName>
        <fullName evidence="1">Uncharacterized protein</fullName>
    </submittedName>
</protein>
<dbReference type="Proteomes" id="UP000326554">
    <property type="component" value="Unassembled WGS sequence"/>
</dbReference>
<name>A0A5J5GQ32_9RHOB</name>
<reference evidence="1 2" key="1">
    <citation type="submission" date="2019-09" db="EMBL/GenBank/DDBJ databases">
        <authorList>
            <person name="Park J.-S."/>
            <person name="Choi H.-J."/>
        </authorList>
    </citation>
    <scope>NUCLEOTIDE SEQUENCE [LARGE SCALE GENOMIC DNA]</scope>
    <source>
        <strain evidence="1 2">176SS1-4</strain>
    </source>
</reference>
<gene>
    <name evidence="1" type="ORF">F3S47_03315</name>
</gene>
<evidence type="ECO:0000313" key="1">
    <source>
        <dbReference type="EMBL" id="KAA9010290.1"/>
    </source>
</evidence>
<evidence type="ECO:0000313" key="2">
    <source>
        <dbReference type="Proteomes" id="UP000326554"/>
    </source>
</evidence>
<proteinExistence type="predicted"/>
<organism evidence="1 2">
    <name type="scientific">Histidinibacterium aquaticum</name>
    <dbReference type="NCBI Taxonomy" id="2613962"/>
    <lineage>
        <taxon>Bacteria</taxon>
        <taxon>Pseudomonadati</taxon>
        <taxon>Pseudomonadota</taxon>
        <taxon>Alphaproteobacteria</taxon>
        <taxon>Rhodobacterales</taxon>
        <taxon>Paracoccaceae</taxon>
        <taxon>Histidinibacterium</taxon>
    </lineage>
</organism>
<dbReference type="RefSeq" id="WP_150443776.1">
    <property type="nucleotide sequence ID" value="NZ_VYQE01000001.1"/>
</dbReference>
<dbReference type="AlphaFoldDB" id="A0A5J5GQ32"/>
<accession>A0A5J5GQ32</accession>
<keyword evidence="2" id="KW-1185">Reference proteome</keyword>
<dbReference type="EMBL" id="VYQE01000001">
    <property type="protein sequence ID" value="KAA9010290.1"/>
    <property type="molecule type" value="Genomic_DNA"/>
</dbReference>